<keyword evidence="8" id="KW-0472">Membrane</keyword>
<evidence type="ECO:0000313" key="11">
    <source>
        <dbReference type="Proteomes" id="UP000198619"/>
    </source>
</evidence>
<evidence type="ECO:0000256" key="3">
    <source>
        <dbReference type="ARBA" id="ARBA00022448"/>
    </source>
</evidence>
<proteinExistence type="inferred from homology"/>
<keyword evidence="7" id="KW-1278">Translocase</keyword>
<feature type="domain" description="ABC transporter" evidence="9">
    <location>
        <begin position="300"/>
        <end position="535"/>
    </location>
</feature>
<dbReference type="InterPro" id="IPR017871">
    <property type="entry name" value="ABC_transporter-like_CS"/>
</dbReference>
<dbReference type="GO" id="GO:0042626">
    <property type="term" value="F:ATPase-coupled transmembrane transporter activity"/>
    <property type="evidence" value="ECO:0007669"/>
    <property type="project" value="TreeGrafter"/>
</dbReference>
<dbReference type="Proteomes" id="UP000198619">
    <property type="component" value="Unassembled WGS sequence"/>
</dbReference>
<keyword evidence="3" id="KW-0813">Transport</keyword>
<dbReference type="PROSITE" id="PS00211">
    <property type="entry name" value="ABC_TRANSPORTER_1"/>
    <property type="match status" value="2"/>
</dbReference>
<feature type="domain" description="ABC transporter" evidence="9">
    <location>
        <begin position="4"/>
        <end position="242"/>
    </location>
</feature>
<dbReference type="Gene3D" id="3.40.50.300">
    <property type="entry name" value="P-loop containing nucleotide triphosphate hydrolases"/>
    <property type="match status" value="2"/>
</dbReference>
<dbReference type="PANTHER" id="PTHR43553:SF27">
    <property type="entry name" value="ENERGY-COUPLING FACTOR TRANSPORTER ATP-BINDING PROTEIN ECFA2"/>
    <property type="match status" value="1"/>
</dbReference>
<evidence type="ECO:0000256" key="6">
    <source>
        <dbReference type="ARBA" id="ARBA00022840"/>
    </source>
</evidence>
<dbReference type="STRING" id="84698.SAMN04488528_1008116"/>
<dbReference type="CDD" id="cd03225">
    <property type="entry name" value="ABC_cobalt_CbiO_domain1"/>
    <property type="match status" value="2"/>
</dbReference>
<dbReference type="EMBL" id="FOKI01000008">
    <property type="protein sequence ID" value="SFB00312.1"/>
    <property type="molecule type" value="Genomic_DNA"/>
</dbReference>
<dbReference type="PROSITE" id="PS50893">
    <property type="entry name" value="ABC_TRANSPORTER_2"/>
    <property type="match status" value="2"/>
</dbReference>
<evidence type="ECO:0000256" key="7">
    <source>
        <dbReference type="ARBA" id="ARBA00022967"/>
    </source>
</evidence>
<dbReference type="GO" id="GO:0016887">
    <property type="term" value="F:ATP hydrolysis activity"/>
    <property type="evidence" value="ECO:0007669"/>
    <property type="project" value="InterPro"/>
</dbReference>
<dbReference type="SUPFAM" id="SSF52540">
    <property type="entry name" value="P-loop containing nucleoside triphosphate hydrolases"/>
    <property type="match status" value="2"/>
</dbReference>
<dbReference type="OrthoDB" id="501320at2"/>
<dbReference type="InterPro" id="IPR027417">
    <property type="entry name" value="P-loop_NTPase"/>
</dbReference>
<keyword evidence="6 10" id="KW-0067">ATP-binding</keyword>
<dbReference type="PANTHER" id="PTHR43553">
    <property type="entry name" value="HEAVY METAL TRANSPORTER"/>
    <property type="match status" value="1"/>
</dbReference>
<keyword evidence="5" id="KW-0547">Nucleotide-binding</keyword>
<dbReference type="InterPro" id="IPR003593">
    <property type="entry name" value="AAA+_ATPase"/>
</dbReference>
<dbReference type="GO" id="GO:0043190">
    <property type="term" value="C:ATP-binding cassette (ABC) transporter complex"/>
    <property type="evidence" value="ECO:0007669"/>
    <property type="project" value="TreeGrafter"/>
</dbReference>
<reference evidence="10 11" key="1">
    <citation type="submission" date="2016-10" db="EMBL/GenBank/DDBJ databases">
        <authorList>
            <person name="de Groot N.N."/>
        </authorList>
    </citation>
    <scope>NUCLEOTIDE SEQUENCE [LARGE SCALE GENOMIC DNA]</scope>
    <source>
        <strain evidence="10 11">DSM 12271</strain>
    </source>
</reference>
<dbReference type="InterPro" id="IPR015856">
    <property type="entry name" value="ABC_transpr_CbiO/EcfA_su"/>
</dbReference>
<evidence type="ECO:0000259" key="9">
    <source>
        <dbReference type="PROSITE" id="PS50893"/>
    </source>
</evidence>
<comment type="subcellular location">
    <subcellularLocation>
        <location evidence="1">Cell membrane</location>
        <topology evidence="1">Peripheral membrane protein</topology>
    </subcellularLocation>
</comment>
<dbReference type="GO" id="GO:0005524">
    <property type="term" value="F:ATP binding"/>
    <property type="evidence" value="ECO:0007669"/>
    <property type="project" value="UniProtKB-KW"/>
</dbReference>
<dbReference type="InterPro" id="IPR003439">
    <property type="entry name" value="ABC_transporter-like_ATP-bd"/>
</dbReference>
<dbReference type="SMART" id="SM00382">
    <property type="entry name" value="AAA"/>
    <property type="match status" value="2"/>
</dbReference>
<evidence type="ECO:0000256" key="4">
    <source>
        <dbReference type="ARBA" id="ARBA00022475"/>
    </source>
</evidence>
<protein>
    <submittedName>
        <fullName evidence="10">Energy-coupling factor transport system ATP-binding protein</fullName>
    </submittedName>
</protein>
<dbReference type="AlphaFoldDB" id="A0A1I0XH31"/>
<evidence type="ECO:0000256" key="2">
    <source>
        <dbReference type="ARBA" id="ARBA00005417"/>
    </source>
</evidence>
<comment type="similarity">
    <text evidence="2">Belongs to the ABC transporter superfamily.</text>
</comment>
<gene>
    <name evidence="10" type="ORF">SAMN04488528_1008116</name>
</gene>
<keyword evidence="11" id="KW-1185">Reference proteome</keyword>
<name>A0A1I0XH31_9CLOT</name>
<evidence type="ECO:0000313" key="10">
    <source>
        <dbReference type="EMBL" id="SFB00312.1"/>
    </source>
</evidence>
<dbReference type="Pfam" id="PF00005">
    <property type="entry name" value="ABC_tran"/>
    <property type="match status" value="2"/>
</dbReference>
<keyword evidence="4" id="KW-1003">Cell membrane</keyword>
<evidence type="ECO:0000256" key="5">
    <source>
        <dbReference type="ARBA" id="ARBA00022741"/>
    </source>
</evidence>
<dbReference type="RefSeq" id="WP_090040074.1">
    <property type="nucleotide sequence ID" value="NZ_FOKI01000008.1"/>
</dbReference>
<accession>A0A1I0XH31</accession>
<evidence type="ECO:0000256" key="8">
    <source>
        <dbReference type="ARBA" id="ARBA00023136"/>
    </source>
</evidence>
<evidence type="ECO:0000256" key="1">
    <source>
        <dbReference type="ARBA" id="ARBA00004202"/>
    </source>
</evidence>
<sequence>MEIIKIEKLNFSYPKQNRKVLSNINIEINEGEFILVCGKSGCGKTTLLKHMKPEITPHGNRSGIIKYCGIDLNLHREVTTASEIGYVMQDCNAQIVTDKVWHELAFGLENMGVDTETIRRKVAEMASFFGIQGWFRKNTSELSGGQKQLLNLASIMVMEPKVIILDEPTSQLDPIASRDFIHTITKINKELGTTIIMTEHELEEVFSLADRILVMDNSEILCFDTCQSVVRELIETKHSMFNSLPTPTRIYKEIQVGNKCPLTVKEGRAWIDNFININTLNEITATIDKSTLKNHENSVIELKDVWFKYDKNQEPVLRNVSLKVSKGEIYCILGGNGAGKTTTLSVISYEKKPLKGKVLVNGIDIKKYKNGSLFKENMAVLPQNPESLFLFNTLREDLLDVYYNSNIDKKEALENVIEISKIFDIDTFLDQHPYDLSGGEMQKAAMAKIMLLKPKIILLDEPTKGLDIYAREELGNILIGLKKQGITIIMVTHDIEFSAIYSDRCALFFDGNIVSEGAPKTFFANNRFYTTAANRMARHINVNAVTCKDVIDICKSAIEVKE</sequence>
<dbReference type="InterPro" id="IPR050095">
    <property type="entry name" value="ECF_ABC_transporter_ATP-bd"/>
</dbReference>
<organism evidence="10 11">
    <name type="scientific">Clostridium frigidicarnis</name>
    <dbReference type="NCBI Taxonomy" id="84698"/>
    <lineage>
        <taxon>Bacteria</taxon>
        <taxon>Bacillati</taxon>
        <taxon>Bacillota</taxon>
        <taxon>Clostridia</taxon>
        <taxon>Eubacteriales</taxon>
        <taxon>Clostridiaceae</taxon>
        <taxon>Clostridium</taxon>
    </lineage>
</organism>